<comment type="caution">
    <text evidence="4">The sequence shown here is derived from an EMBL/GenBank/DDBJ whole genome shotgun (WGS) entry which is preliminary data.</text>
</comment>
<dbReference type="InterPro" id="IPR013424">
    <property type="entry name" value="Ice-binding_C"/>
</dbReference>
<reference evidence="4" key="2">
    <citation type="submission" date="2019-11" db="EMBL/GenBank/DDBJ databases">
        <title>Improved Assembly of Tolypothrix boutellei genome.</title>
        <authorList>
            <person name="Sarangi A.N."/>
            <person name="Mukherjee M."/>
            <person name="Ghosh S."/>
            <person name="Singh D."/>
            <person name="Das A."/>
            <person name="Kant S."/>
            <person name="Prusty A."/>
            <person name="Tripathy S."/>
        </authorList>
    </citation>
    <scope>NUCLEOTIDE SEQUENCE</scope>
    <source>
        <strain evidence="4">VB521301</strain>
    </source>
</reference>
<evidence type="ECO:0000259" key="3">
    <source>
        <dbReference type="Pfam" id="PF13448"/>
    </source>
</evidence>
<feature type="signal peptide" evidence="1">
    <location>
        <begin position="1"/>
        <end position="29"/>
    </location>
</feature>
<dbReference type="InterPro" id="IPR025193">
    <property type="entry name" value="DUF4114"/>
</dbReference>
<dbReference type="RefSeq" id="WP_050045178.1">
    <property type="nucleotide sequence ID" value="NZ_JHEG04000001.1"/>
</dbReference>
<keyword evidence="5" id="KW-1185">Reference proteome</keyword>
<evidence type="ECO:0000259" key="2">
    <source>
        <dbReference type="Pfam" id="PF07589"/>
    </source>
</evidence>
<dbReference type="OrthoDB" id="507489at2"/>
<evidence type="ECO:0000313" key="4">
    <source>
        <dbReference type="EMBL" id="KAF3888407.1"/>
    </source>
</evidence>
<dbReference type="Proteomes" id="UP000029738">
    <property type="component" value="Unassembled WGS sequence"/>
</dbReference>
<feature type="chain" id="PRO_5035765604" evidence="1">
    <location>
        <begin position="30"/>
        <end position="291"/>
    </location>
</feature>
<keyword evidence="1" id="KW-0732">Signal</keyword>
<feature type="domain" description="Ice-binding protein C-terminal" evidence="2">
    <location>
        <begin position="262"/>
        <end position="285"/>
    </location>
</feature>
<sequence length="291" mass="31497">MKNNRLTEVFSAIATVGTIFSSVVAPVNAASLTNTSEWNNLVANPVQSRTTDVSGFQTLIPQLQQFVQPEGIAIPENQVRRLDPSRLQLKSDSGVRVWFLNEGGFYRNQLAYETIQGSNYQANLIFQDVSCISGNNNNCEKPESNGTLNVGDYVDLGTISGGSQLNFWLRANGANPQDTGGTNPATNVKNIYGEDATQNPDGLDHIVAYQYNDYLLVGFEDLFGPEGSLEGGNGTIASDRDFNDVVFVVDIGKNNLDGKAYIPEPTSALAILGVGVVGLLKISRRRINSNQ</sequence>
<gene>
    <name evidence="4" type="ORF">DA73_0400025140</name>
</gene>
<accession>A0A8S9T8U3</accession>
<name>A0A8S9T8U3_9CYAN</name>
<evidence type="ECO:0000256" key="1">
    <source>
        <dbReference type="SAM" id="SignalP"/>
    </source>
</evidence>
<dbReference type="Pfam" id="PF07589">
    <property type="entry name" value="PEP-CTERM"/>
    <property type="match status" value="1"/>
</dbReference>
<reference evidence="4" key="1">
    <citation type="journal article" date="2015" name="Genome Announc.">
        <title>Draft Genome Sequence of Tolypothrix boutellei Strain VB521301.</title>
        <authorList>
            <person name="Chandrababunaidu M.M."/>
            <person name="Singh D."/>
            <person name="Sen D."/>
            <person name="Bhan S."/>
            <person name="Das S."/>
            <person name="Gupta A."/>
            <person name="Adhikary S.P."/>
            <person name="Tripathy S."/>
        </authorList>
    </citation>
    <scope>NUCLEOTIDE SEQUENCE</scope>
    <source>
        <strain evidence="4">VB521301</strain>
    </source>
</reference>
<proteinExistence type="predicted"/>
<organism evidence="4 5">
    <name type="scientific">Tolypothrix bouteillei VB521301</name>
    <dbReference type="NCBI Taxonomy" id="1479485"/>
    <lineage>
        <taxon>Bacteria</taxon>
        <taxon>Bacillati</taxon>
        <taxon>Cyanobacteriota</taxon>
        <taxon>Cyanophyceae</taxon>
        <taxon>Nostocales</taxon>
        <taxon>Tolypothrichaceae</taxon>
        <taxon>Tolypothrix</taxon>
    </lineage>
</organism>
<evidence type="ECO:0000313" key="5">
    <source>
        <dbReference type="Proteomes" id="UP000029738"/>
    </source>
</evidence>
<dbReference type="AlphaFoldDB" id="A0A8S9T8U3"/>
<protein>
    <submittedName>
        <fullName evidence="4">PEP-CTERM domain protein</fullName>
    </submittedName>
</protein>
<feature type="domain" description="DUF4114" evidence="3">
    <location>
        <begin position="161"/>
        <end position="250"/>
    </location>
</feature>
<dbReference type="EMBL" id="JHEG04000001">
    <property type="protein sequence ID" value="KAF3888407.1"/>
    <property type="molecule type" value="Genomic_DNA"/>
</dbReference>
<dbReference type="Pfam" id="PF13448">
    <property type="entry name" value="DUF4114"/>
    <property type="match status" value="1"/>
</dbReference>